<evidence type="ECO:0000256" key="5">
    <source>
        <dbReference type="ARBA" id="ARBA00022989"/>
    </source>
</evidence>
<feature type="transmembrane region" description="Helical" evidence="8">
    <location>
        <begin position="124"/>
        <end position="144"/>
    </location>
</feature>
<feature type="domain" description="Glycine transporter" evidence="9">
    <location>
        <begin position="15"/>
        <end position="86"/>
    </location>
</feature>
<dbReference type="InterPro" id="IPR005115">
    <property type="entry name" value="Gly_transporter"/>
</dbReference>
<feature type="transmembrane region" description="Helical" evidence="8">
    <location>
        <begin position="97"/>
        <end position="118"/>
    </location>
</feature>
<reference evidence="10 11" key="1">
    <citation type="journal article" date="2015" name="Genome Announc.">
        <title>Bifidobacterium pseudolongum Strain PV8-2, Isolated from a Stool Sample of an Anemic Kenyan Infant.</title>
        <authorList>
            <person name="Vazquez-Gutierrez P."/>
            <person name="Lacroix C."/>
            <person name="Chassard C."/>
            <person name="Klumpp J."/>
            <person name="Stevens M.J."/>
            <person name="Jans C."/>
        </authorList>
    </citation>
    <scope>NUCLEOTIDE SEQUENCE [LARGE SCALE GENOMIC DNA]</scope>
    <source>
        <strain evidence="10 11">PV8-2</strain>
    </source>
</reference>
<dbReference type="HOGENOM" id="CLU_064906_1_0_11"/>
<evidence type="ECO:0000256" key="7">
    <source>
        <dbReference type="SAM" id="MobiDB-lite"/>
    </source>
</evidence>
<feature type="transmembrane region" description="Helical" evidence="8">
    <location>
        <begin position="312"/>
        <end position="333"/>
    </location>
</feature>
<evidence type="ECO:0000256" key="1">
    <source>
        <dbReference type="ARBA" id="ARBA00004651"/>
    </source>
</evidence>
<sequence length="334" mass="36567">MEVALQSSPFFQGVEYLAIFCCGLVGGLAAIRKQYDVFAIIITAWLTALGGGIIRDILLGAVPPVGISDKVSVLTALIAGCVVTVIHVEVGRLRRTMLIIDALALGLFAVNGTSKALMYNTSGLTAVFLGTFTAMGGGLIRDILLNEVPVVIRDRHWYIMPAVIGSMLTVVVWRWRAHATISMRMEIALDVAIVVLVLVLRLCSVAFNWQLPGAVERSQAHLPHRIVLKRHVHHHDGPDTIQHAQVPSTTMDAADEPAPPADPNGEWTVSGPHDHRPRIWKHPATNRCAGCVRRGAFDHMALIFRARPDLRFAAWFLWMTPLLAALSSLRAAIW</sequence>
<keyword evidence="11" id="KW-1185">Reference proteome</keyword>
<evidence type="ECO:0000256" key="4">
    <source>
        <dbReference type="ARBA" id="ARBA00022692"/>
    </source>
</evidence>
<name>A0A0A7I8G6_9BIFI</name>
<feature type="transmembrane region" description="Helical" evidence="8">
    <location>
        <begin position="187"/>
        <end position="209"/>
    </location>
</feature>
<evidence type="ECO:0000259" key="9">
    <source>
        <dbReference type="Pfam" id="PF03458"/>
    </source>
</evidence>
<dbReference type="PANTHER" id="PTHR30506">
    <property type="entry name" value="INNER MEMBRANE PROTEIN"/>
    <property type="match status" value="1"/>
</dbReference>
<organism evidence="10 11">
    <name type="scientific">Bifidobacterium pseudolongum PV8-2</name>
    <dbReference type="NCBI Taxonomy" id="1447715"/>
    <lineage>
        <taxon>Bacteria</taxon>
        <taxon>Bacillati</taxon>
        <taxon>Actinomycetota</taxon>
        <taxon>Actinomycetes</taxon>
        <taxon>Bifidobacteriales</taxon>
        <taxon>Bifidobacteriaceae</taxon>
        <taxon>Bifidobacterium</taxon>
    </lineage>
</organism>
<dbReference type="OrthoDB" id="9791874at2"/>
<evidence type="ECO:0000256" key="3">
    <source>
        <dbReference type="ARBA" id="ARBA00022475"/>
    </source>
</evidence>
<comment type="similarity">
    <text evidence="2">Belongs to the UPF0126 family.</text>
</comment>
<dbReference type="KEGG" id="bpsp:AH67_04830"/>
<feature type="region of interest" description="Disordered" evidence="7">
    <location>
        <begin position="251"/>
        <end position="278"/>
    </location>
</feature>
<dbReference type="Pfam" id="PF03458">
    <property type="entry name" value="Gly_transporter"/>
    <property type="match status" value="2"/>
</dbReference>
<dbReference type="Proteomes" id="UP000030636">
    <property type="component" value="Chromosome"/>
</dbReference>
<protein>
    <submittedName>
        <fullName evidence="10">Membrane protein</fullName>
    </submittedName>
</protein>
<keyword evidence="5 8" id="KW-1133">Transmembrane helix</keyword>
<comment type="subcellular location">
    <subcellularLocation>
        <location evidence="1">Cell membrane</location>
        <topology evidence="1">Multi-pass membrane protein</topology>
    </subcellularLocation>
</comment>
<evidence type="ECO:0000256" key="2">
    <source>
        <dbReference type="ARBA" id="ARBA00008193"/>
    </source>
</evidence>
<feature type="transmembrane region" description="Helical" evidence="8">
    <location>
        <begin position="38"/>
        <end position="59"/>
    </location>
</feature>
<dbReference type="STRING" id="1447715.AH67_04830"/>
<keyword evidence="6 8" id="KW-0472">Membrane</keyword>
<evidence type="ECO:0000313" key="11">
    <source>
        <dbReference type="Proteomes" id="UP000030636"/>
    </source>
</evidence>
<keyword evidence="4 8" id="KW-0812">Transmembrane</keyword>
<proteinExistence type="inferred from homology"/>
<dbReference type="AlphaFoldDB" id="A0A0A7I8G6"/>
<feature type="transmembrane region" description="Helical" evidence="8">
    <location>
        <begin position="156"/>
        <end position="175"/>
    </location>
</feature>
<dbReference type="PANTHER" id="PTHR30506:SF3">
    <property type="entry name" value="UPF0126 INNER MEMBRANE PROTEIN YADS-RELATED"/>
    <property type="match status" value="1"/>
</dbReference>
<feature type="transmembrane region" description="Helical" evidence="8">
    <location>
        <begin position="71"/>
        <end position="90"/>
    </location>
</feature>
<gene>
    <name evidence="10" type="ORF">AH67_04830</name>
</gene>
<feature type="transmembrane region" description="Helical" evidence="8">
    <location>
        <begin position="13"/>
        <end position="31"/>
    </location>
</feature>
<evidence type="ECO:0000313" key="10">
    <source>
        <dbReference type="EMBL" id="AIZ16336.1"/>
    </source>
</evidence>
<keyword evidence="3" id="KW-1003">Cell membrane</keyword>
<dbReference type="EMBL" id="CP007457">
    <property type="protein sequence ID" value="AIZ16336.1"/>
    <property type="molecule type" value="Genomic_DNA"/>
</dbReference>
<evidence type="ECO:0000256" key="8">
    <source>
        <dbReference type="SAM" id="Phobius"/>
    </source>
</evidence>
<dbReference type="GO" id="GO:0005886">
    <property type="term" value="C:plasma membrane"/>
    <property type="evidence" value="ECO:0007669"/>
    <property type="project" value="UniProtKB-SubCell"/>
</dbReference>
<evidence type="ECO:0000256" key="6">
    <source>
        <dbReference type="ARBA" id="ARBA00023136"/>
    </source>
</evidence>
<accession>A0A0A7I8G6</accession>
<feature type="domain" description="Glycine transporter" evidence="9">
    <location>
        <begin position="99"/>
        <end position="173"/>
    </location>
</feature>